<evidence type="ECO:0000313" key="2">
    <source>
        <dbReference type="EMBL" id="TCD67262.1"/>
    </source>
</evidence>
<evidence type="ECO:0000313" key="3">
    <source>
        <dbReference type="Proteomes" id="UP000292702"/>
    </source>
</evidence>
<dbReference type="InterPro" id="IPR001214">
    <property type="entry name" value="SET_dom"/>
</dbReference>
<dbReference type="PROSITE" id="PS50280">
    <property type="entry name" value="SET"/>
    <property type="match status" value="1"/>
</dbReference>
<dbReference type="OrthoDB" id="124582at2759"/>
<reference evidence="2 3" key="1">
    <citation type="submission" date="2018-11" db="EMBL/GenBank/DDBJ databases">
        <title>Genome assembly of Steccherinum ochraceum LE-BIN_3174, the white-rot fungus of the Steccherinaceae family (The Residual Polyporoid clade, Polyporales, Basidiomycota).</title>
        <authorList>
            <person name="Fedorova T.V."/>
            <person name="Glazunova O.A."/>
            <person name="Landesman E.O."/>
            <person name="Moiseenko K.V."/>
            <person name="Psurtseva N.V."/>
            <person name="Savinova O.S."/>
            <person name="Shakhova N.V."/>
            <person name="Tyazhelova T.V."/>
            <person name="Vasina D.V."/>
        </authorList>
    </citation>
    <scope>NUCLEOTIDE SEQUENCE [LARGE SCALE GENOMIC DNA]</scope>
    <source>
        <strain evidence="2 3">LE-BIN_3174</strain>
    </source>
</reference>
<dbReference type="Gene3D" id="2.170.270.10">
    <property type="entry name" value="SET domain"/>
    <property type="match status" value="2"/>
</dbReference>
<dbReference type="Pfam" id="PF00856">
    <property type="entry name" value="SET"/>
    <property type="match status" value="1"/>
</dbReference>
<dbReference type="Proteomes" id="UP000292702">
    <property type="component" value="Unassembled WGS sequence"/>
</dbReference>
<dbReference type="SMART" id="SM00317">
    <property type="entry name" value="SET"/>
    <property type="match status" value="1"/>
</dbReference>
<protein>
    <recommendedName>
        <fullName evidence="1">SET domain-containing protein</fullName>
    </recommendedName>
</protein>
<dbReference type="InterPro" id="IPR053185">
    <property type="entry name" value="SET_domain_protein"/>
</dbReference>
<organism evidence="2 3">
    <name type="scientific">Steccherinum ochraceum</name>
    <dbReference type="NCBI Taxonomy" id="92696"/>
    <lineage>
        <taxon>Eukaryota</taxon>
        <taxon>Fungi</taxon>
        <taxon>Dikarya</taxon>
        <taxon>Basidiomycota</taxon>
        <taxon>Agaricomycotina</taxon>
        <taxon>Agaricomycetes</taxon>
        <taxon>Polyporales</taxon>
        <taxon>Steccherinaceae</taxon>
        <taxon>Steccherinum</taxon>
    </lineage>
</organism>
<dbReference type="EMBL" id="RWJN01000104">
    <property type="protein sequence ID" value="TCD67262.1"/>
    <property type="molecule type" value="Genomic_DNA"/>
</dbReference>
<dbReference type="CDD" id="cd20071">
    <property type="entry name" value="SET_SMYD"/>
    <property type="match status" value="1"/>
</dbReference>
<dbReference type="Gene3D" id="2.60.120.620">
    <property type="entry name" value="q2cbj1_9rhob like domain"/>
    <property type="match status" value="1"/>
</dbReference>
<dbReference type="SUPFAM" id="SSF82199">
    <property type="entry name" value="SET domain"/>
    <property type="match status" value="1"/>
</dbReference>
<proteinExistence type="predicted"/>
<dbReference type="PANTHER" id="PTHR47332">
    <property type="entry name" value="SET DOMAIN-CONTAINING PROTEIN 5"/>
    <property type="match status" value="1"/>
</dbReference>
<dbReference type="PANTHER" id="PTHR47332:SF4">
    <property type="entry name" value="SET DOMAIN-CONTAINING PROTEIN 5"/>
    <property type="match status" value="1"/>
</dbReference>
<accession>A0A4R0RJG4</accession>
<evidence type="ECO:0000259" key="1">
    <source>
        <dbReference type="PROSITE" id="PS50280"/>
    </source>
</evidence>
<name>A0A4R0RJG4_9APHY</name>
<sequence length="1317" mass="146586">MSTYSASDPPTLADLTKVLANLTPEELGQFMKTVKMDGNEKLPEGVAPSEIRETTVDPTRLDYADQQMIATSMPPLYEPDGKLSTKMPKDGVSECYISGYMKRKIASTPGIGARIPQCKEKVYEVAASYGKGLGMFATRDLKMGDFILAERPLLIVPSKQVTARQGAIPTGLTMQQIKKTLMQDTEVVYKCLVDRMEPPQHAAFMALANCHLTDGSGPLAGRVRTNGFQAEGLVDHEPGSDYSVVCNDLSRMNHSHFVFSCSPNTTRYWQTESFSMHLYAIRNIRKGEEITTHYTHILSPASDRQKDLEPYGFTCNCPSCRNPTASDPVRIRCGATLTAAEEAGDWHADYTLLAAPDVRVKPLLATLADHVREGVECSDGYGHTLWLLAKAYAAKQERVLGRACLEKFFAWWEAARGEVLDRRRVTRMVYLAEVGDMMQELRELVQRPDAMDIRGELSRCFKNWDYNVSLFFSETFKEAPNPGLYVEGLGPVGLPLVVRDAEAITDIARAGDGSLIGRDLDAVDMPKKGPLEIKDAKVKTENPDWQDFLSRVTKAACTKLKANATEQPPLCKLDKLVLYETGSQLSPHIEAARTDGTFARLVIILPSRYTGGAVRIGNSFAQKSSNASAFRVSVVAWYTNLPVAVEPISSGFQLALVYNLVHPAGSSPPSLANVIAPIIRLQKILRAWAKNSDAATPRQIVWGLEMKYSEEELRKGSKALKGVDASKLAVLAREATSRGFHFGLATAVMTVEGHATVTEDEWDSWNDYSYRDEGKYAEFVGTAKERKAWVENFVDLNGNPVSENFTFDKAKDTLPLDFTRVMEWSDPVEREFERDGGEYDGWLCERYTLPVLIMWPHHSNFTIRFEESKNLDQICKAIARISNNVPTAEDTKLVELALNSDQAQSHPMQVATAVCRVALLWNDLSLWQRAVRECSPAKNEGLAILESRDYWSPARTVTAVPKLVIDAVSLFGFDNVQESLDLMMKDDVRNTARFQFLDVFEAWAAAQTDDVSSRVLPWVGTSRKFVMDNLYTPSSPDEELFVSMAVEHGGLTYLTNDVLPRIPKDASGDFLRDLAVKAFDEPQFSEHMAAKTSQLSVVMEQAIERANVNTYAGLNAYYFNLAPGQPKPAVPNLRTAREYLQACLKRFDHLIPRIFQRVLDVQDMQESNVHQQVLKVVVPLLDDVIEGFMMRPKMLTELDLHVFMEAAVESALKAAVAKGAKVENGDLQALAKVVALPGGLQTFATLVMPQLRQRSLPAAALHVLVDELQCHSSLRVFHSADMSLLDQSICEIIEISNRPSSQKSYPQPPLSQWTFTH</sequence>
<comment type="caution">
    <text evidence="2">The sequence shown here is derived from an EMBL/GenBank/DDBJ whole genome shotgun (WGS) entry which is preliminary data.</text>
</comment>
<dbReference type="STRING" id="92696.A0A4R0RJG4"/>
<dbReference type="InterPro" id="IPR046341">
    <property type="entry name" value="SET_dom_sf"/>
</dbReference>
<keyword evidence="3" id="KW-1185">Reference proteome</keyword>
<gene>
    <name evidence="2" type="ORF">EIP91_000339</name>
</gene>
<feature type="domain" description="SET" evidence="1">
    <location>
        <begin position="118"/>
        <end position="295"/>
    </location>
</feature>